<reference evidence="1" key="1">
    <citation type="submission" date="2023-04" db="EMBL/GenBank/DDBJ databases">
        <title>Phytophthora fragariaefolia NBRC 109709.</title>
        <authorList>
            <person name="Ichikawa N."/>
            <person name="Sato H."/>
            <person name="Tonouchi N."/>
        </authorList>
    </citation>
    <scope>NUCLEOTIDE SEQUENCE</scope>
    <source>
        <strain evidence="1">NBRC 109709</strain>
    </source>
</reference>
<dbReference type="EMBL" id="BSXT01001256">
    <property type="protein sequence ID" value="GMF40567.1"/>
    <property type="molecule type" value="Genomic_DNA"/>
</dbReference>
<keyword evidence="2" id="KW-1185">Reference proteome</keyword>
<comment type="caution">
    <text evidence="1">The sequence shown here is derived from an EMBL/GenBank/DDBJ whole genome shotgun (WGS) entry which is preliminary data.</text>
</comment>
<evidence type="ECO:0000313" key="2">
    <source>
        <dbReference type="Proteomes" id="UP001165121"/>
    </source>
</evidence>
<accession>A0A9W6XJD8</accession>
<dbReference type="Proteomes" id="UP001165121">
    <property type="component" value="Unassembled WGS sequence"/>
</dbReference>
<dbReference type="AlphaFoldDB" id="A0A9W6XJD8"/>
<evidence type="ECO:0000313" key="1">
    <source>
        <dbReference type="EMBL" id="GMF40567.1"/>
    </source>
</evidence>
<protein>
    <submittedName>
        <fullName evidence="1">Unnamed protein product</fullName>
    </submittedName>
</protein>
<sequence length="426" mass="46694">MRKEGEGDYNSPQAHLLAASRMFRAFGTQTGKPLSAMSFVLWLRELELVKFLVTPAVLMAIFSDRLGSRGLTVMHFKESSEISVLQDGSTNVNFVSDFSPSASLPSARIDCSTYEDILDALHGLTSFGQTVWYDHMRMLMARLRNFVGKNKSADPENTRTRRRIFHDTACFALHPTSSDATTYALPDTHVATIGTSVAYLGGLTLRSGSAIQPPTAIQHSQTIQSGLAIQSPTAIQPVQAIQPVHPFNKASETSVLTSAEMDTVTAQPANPLDTACALQRPVASPDWKQHSSFHNDKHSTLESAKPRDILTQRSRQLRPVVSVKEAAAMHTNATTRRDLLRRTRRATLAQALAQVGITLPPDNHPVSRPGTAGPEFLLHTPLQKALSEFARRSGASLPTFVEWVRGQTPSDYRPNKNLVPAVLNEV</sequence>
<gene>
    <name evidence="1" type="ORF">Pfra01_001249400</name>
</gene>
<dbReference type="OrthoDB" id="121048at2759"/>
<name>A0A9W6XJD8_9STRA</name>
<proteinExistence type="predicted"/>
<organism evidence="1 2">
    <name type="scientific">Phytophthora fragariaefolia</name>
    <dbReference type="NCBI Taxonomy" id="1490495"/>
    <lineage>
        <taxon>Eukaryota</taxon>
        <taxon>Sar</taxon>
        <taxon>Stramenopiles</taxon>
        <taxon>Oomycota</taxon>
        <taxon>Peronosporomycetes</taxon>
        <taxon>Peronosporales</taxon>
        <taxon>Peronosporaceae</taxon>
        <taxon>Phytophthora</taxon>
    </lineage>
</organism>